<dbReference type="EMBL" id="LUGG01000025">
    <property type="protein sequence ID" value="OBZ67062.1"/>
    <property type="molecule type" value="Genomic_DNA"/>
</dbReference>
<evidence type="ECO:0000313" key="7">
    <source>
        <dbReference type="Proteomes" id="UP000092993"/>
    </source>
</evidence>
<dbReference type="PANTHER" id="PTHR31001:SF81">
    <property type="entry name" value="ZN(II)2CYS6 TRANSCRIPTION FACTOR"/>
    <property type="match status" value="1"/>
</dbReference>
<dbReference type="AlphaFoldDB" id="A0A1C7LQV8"/>
<dbReference type="Gene3D" id="4.10.240.10">
    <property type="entry name" value="Zn(2)-C6 fungal-type DNA-binding domain"/>
    <property type="match status" value="1"/>
</dbReference>
<dbReference type="InterPro" id="IPR050613">
    <property type="entry name" value="Sec_Metabolite_Reg"/>
</dbReference>
<feature type="compositionally biased region" description="Basic and acidic residues" evidence="4">
    <location>
        <begin position="12"/>
        <end position="25"/>
    </location>
</feature>
<sequence length="399" mass="43756">MSTESATRKKRSTTDAAKRTAEDDHRRKRRNRTTQSCLNCHTSKRMCDRKRPCGRCTQLGLTGLCVYEVDDPTQRPDTQDEASRLQKRVAELESVIRELKNKPHPRWVQSAVLNIDDKTPSEGPIDVACHAGPSTVSMSTPSKSPPRIVTHLTVPEANKQSGHSSPSPLPRSPFLDTASSCSSSSASALGSPSPINTPSPIAHSPFDAPFSIMTDQNTLGSEYDLSSLLSSCHTVDGSAFEDGAFGNIFDRLMTAADVPSYNTVLELSLRLRKAADTLSRHARHGPSTNCLMHKGIVELDKFTTSALGNVVSPPELMPYRNQSQARPLPLPSTNTVFTQSMLIPRPAPHSISPNALQSLRAWDIKQSTPYPSPTWEDSFMSWEPPRRQAEYWSQPGGGL</sequence>
<evidence type="ECO:0000256" key="4">
    <source>
        <dbReference type="SAM" id="MobiDB-lite"/>
    </source>
</evidence>
<evidence type="ECO:0000256" key="3">
    <source>
        <dbReference type="SAM" id="Coils"/>
    </source>
</evidence>
<dbReference type="CDD" id="cd00067">
    <property type="entry name" value="GAL4"/>
    <property type="match status" value="1"/>
</dbReference>
<dbReference type="SMART" id="SM00066">
    <property type="entry name" value="GAL4"/>
    <property type="match status" value="1"/>
</dbReference>
<comment type="subcellular location">
    <subcellularLocation>
        <location evidence="1">Nucleus</location>
    </subcellularLocation>
</comment>
<dbReference type="Pfam" id="PF00172">
    <property type="entry name" value="Zn_clus"/>
    <property type="match status" value="1"/>
</dbReference>
<dbReference type="InterPro" id="IPR036864">
    <property type="entry name" value="Zn2-C6_fun-type_DNA-bd_sf"/>
</dbReference>
<proteinExistence type="predicted"/>
<dbReference type="PANTHER" id="PTHR31001">
    <property type="entry name" value="UNCHARACTERIZED TRANSCRIPTIONAL REGULATORY PROTEIN"/>
    <property type="match status" value="1"/>
</dbReference>
<dbReference type="STRING" id="5627.A0A1C7LQV8"/>
<keyword evidence="7" id="KW-1185">Reference proteome</keyword>
<protein>
    <recommendedName>
        <fullName evidence="5">Zn(2)-C6 fungal-type domain-containing protein</fullName>
    </recommendedName>
</protein>
<feature type="domain" description="Zn(2)-C6 fungal-type" evidence="5">
    <location>
        <begin position="36"/>
        <end position="67"/>
    </location>
</feature>
<evidence type="ECO:0000259" key="5">
    <source>
        <dbReference type="PROSITE" id="PS50048"/>
    </source>
</evidence>
<evidence type="ECO:0000313" key="6">
    <source>
        <dbReference type="EMBL" id="OBZ67062.1"/>
    </source>
</evidence>
<comment type="caution">
    <text evidence="6">The sequence shown here is derived from an EMBL/GenBank/DDBJ whole genome shotgun (WGS) entry which is preliminary data.</text>
</comment>
<dbReference type="OrthoDB" id="2269373at2759"/>
<feature type="region of interest" description="Disordered" evidence="4">
    <location>
        <begin position="157"/>
        <end position="202"/>
    </location>
</feature>
<organism evidence="6 7">
    <name type="scientific">Grifola frondosa</name>
    <name type="common">Maitake</name>
    <name type="synonym">Polyporus frondosus</name>
    <dbReference type="NCBI Taxonomy" id="5627"/>
    <lineage>
        <taxon>Eukaryota</taxon>
        <taxon>Fungi</taxon>
        <taxon>Dikarya</taxon>
        <taxon>Basidiomycota</taxon>
        <taxon>Agaricomycotina</taxon>
        <taxon>Agaricomycetes</taxon>
        <taxon>Polyporales</taxon>
        <taxon>Grifolaceae</taxon>
        <taxon>Grifola</taxon>
    </lineage>
</organism>
<accession>A0A1C7LQV8</accession>
<dbReference type="InterPro" id="IPR001138">
    <property type="entry name" value="Zn2Cys6_DnaBD"/>
</dbReference>
<gene>
    <name evidence="6" type="ORF">A0H81_12843</name>
</gene>
<keyword evidence="3" id="KW-0175">Coiled coil</keyword>
<keyword evidence="2" id="KW-0539">Nucleus</keyword>
<dbReference type="GO" id="GO:0008270">
    <property type="term" value="F:zinc ion binding"/>
    <property type="evidence" value="ECO:0007669"/>
    <property type="project" value="InterPro"/>
</dbReference>
<dbReference type="PROSITE" id="PS00463">
    <property type="entry name" value="ZN2_CY6_FUNGAL_1"/>
    <property type="match status" value="1"/>
</dbReference>
<dbReference type="GO" id="GO:0000981">
    <property type="term" value="F:DNA-binding transcription factor activity, RNA polymerase II-specific"/>
    <property type="evidence" value="ECO:0007669"/>
    <property type="project" value="InterPro"/>
</dbReference>
<evidence type="ECO:0000256" key="2">
    <source>
        <dbReference type="ARBA" id="ARBA00023242"/>
    </source>
</evidence>
<evidence type="ECO:0000256" key="1">
    <source>
        <dbReference type="ARBA" id="ARBA00004123"/>
    </source>
</evidence>
<dbReference type="OMA" id="PHPRWVQ"/>
<reference evidence="6 7" key="1">
    <citation type="submission" date="2016-03" db="EMBL/GenBank/DDBJ databases">
        <title>Whole genome sequencing of Grifola frondosa 9006-11.</title>
        <authorList>
            <person name="Min B."/>
            <person name="Park H."/>
            <person name="Kim J.-G."/>
            <person name="Cho H."/>
            <person name="Oh Y.-L."/>
            <person name="Kong W.-S."/>
            <person name="Choi I.-G."/>
        </authorList>
    </citation>
    <scope>NUCLEOTIDE SEQUENCE [LARGE SCALE GENOMIC DNA]</scope>
    <source>
        <strain evidence="6 7">9006-11</strain>
    </source>
</reference>
<dbReference type="PROSITE" id="PS50048">
    <property type="entry name" value="ZN2_CY6_FUNGAL_2"/>
    <property type="match status" value="1"/>
</dbReference>
<dbReference type="Proteomes" id="UP000092993">
    <property type="component" value="Unassembled WGS sequence"/>
</dbReference>
<feature type="region of interest" description="Disordered" evidence="4">
    <location>
        <begin position="1"/>
        <end position="33"/>
    </location>
</feature>
<dbReference type="GO" id="GO:0005634">
    <property type="term" value="C:nucleus"/>
    <property type="evidence" value="ECO:0007669"/>
    <property type="project" value="UniProtKB-SubCell"/>
</dbReference>
<feature type="coiled-coil region" evidence="3">
    <location>
        <begin position="75"/>
        <end position="102"/>
    </location>
</feature>
<dbReference type="SUPFAM" id="SSF57701">
    <property type="entry name" value="Zn2/Cys6 DNA-binding domain"/>
    <property type="match status" value="1"/>
</dbReference>
<feature type="compositionally biased region" description="Low complexity" evidence="4">
    <location>
        <begin position="178"/>
        <end position="193"/>
    </location>
</feature>
<name>A0A1C7LQV8_GRIFR</name>